<evidence type="ECO:0000259" key="4">
    <source>
        <dbReference type="Pfam" id="PF05057"/>
    </source>
</evidence>
<keyword evidence="6" id="KW-1185">Reference proteome</keyword>
<dbReference type="PANTHER" id="PTHR12482:SF62">
    <property type="entry name" value="LIPASE ROG1-RELATED"/>
    <property type="match status" value="1"/>
</dbReference>
<feature type="domain" description="DUF676" evidence="4">
    <location>
        <begin position="12"/>
        <end position="257"/>
    </location>
</feature>
<dbReference type="InterPro" id="IPR029058">
    <property type="entry name" value="AB_hydrolase_fold"/>
</dbReference>
<dbReference type="Pfam" id="PF05057">
    <property type="entry name" value="DUF676"/>
    <property type="match status" value="1"/>
</dbReference>
<name>A0A2S5B1J2_9BASI</name>
<comment type="similarity">
    <text evidence="1">Belongs to the putative lipase ROG1 family.</text>
</comment>
<dbReference type="OrthoDB" id="273452at2759"/>
<evidence type="ECO:0000256" key="1">
    <source>
        <dbReference type="ARBA" id="ARBA00007920"/>
    </source>
</evidence>
<evidence type="ECO:0000256" key="3">
    <source>
        <dbReference type="SAM" id="Phobius"/>
    </source>
</evidence>
<protein>
    <recommendedName>
        <fullName evidence="4">DUF676 domain-containing protein</fullName>
    </recommendedName>
</protein>
<evidence type="ECO:0000313" key="6">
    <source>
        <dbReference type="Proteomes" id="UP000237144"/>
    </source>
</evidence>
<dbReference type="EMBL" id="PJQD01000115">
    <property type="protein sequence ID" value="POY70541.1"/>
    <property type="molecule type" value="Genomic_DNA"/>
</dbReference>
<feature type="transmembrane region" description="Helical" evidence="3">
    <location>
        <begin position="350"/>
        <end position="375"/>
    </location>
</feature>
<keyword evidence="3" id="KW-0472">Membrane</keyword>
<keyword evidence="3" id="KW-0812">Transmembrane</keyword>
<reference evidence="5 6" key="1">
    <citation type="journal article" date="2018" name="Front. Microbiol.">
        <title>Prospects for Fungal Bioremediation of Acidic Radioactive Waste Sites: Characterization and Genome Sequence of Rhodotorula taiwanensis MD1149.</title>
        <authorList>
            <person name="Tkavc R."/>
            <person name="Matrosova V.Y."/>
            <person name="Grichenko O.E."/>
            <person name="Gostincar C."/>
            <person name="Volpe R.P."/>
            <person name="Klimenkova P."/>
            <person name="Gaidamakova E.K."/>
            <person name="Zhou C.E."/>
            <person name="Stewart B.J."/>
            <person name="Lyman M.G."/>
            <person name="Malfatti S.A."/>
            <person name="Rubinfeld B."/>
            <person name="Courtot M."/>
            <person name="Singh J."/>
            <person name="Dalgard C.L."/>
            <person name="Hamilton T."/>
            <person name="Frey K.G."/>
            <person name="Gunde-Cimerman N."/>
            <person name="Dugan L."/>
            <person name="Daly M.J."/>
        </authorList>
    </citation>
    <scope>NUCLEOTIDE SEQUENCE [LARGE SCALE GENOMIC DNA]</scope>
    <source>
        <strain evidence="5 6">MD1149</strain>
    </source>
</reference>
<dbReference type="SUPFAM" id="SSF53474">
    <property type="entry name" value="alpha/beta-Hydrolases"/>
    <property type="match status" value="1"/>
</dbReference>
<feature type="compositionally biased region" description="Gly residues" evidence="2">
    <location>
        <begin position="441"/>
        <end position="451"/>
    </location>
</feature>
<feature type="region of interest" description="Disordered" evidence="2">
    <location>
        <begin position="425"/>
        <end position="510"/>
    </location>
</feature>
<proteinExistence type="inferred from homology"/>
<organism evidence="5 6">
    <name type="scientific">Rhodotorula taiwanensis</name>
    <dbReference type="NCBI Taxonomy" id="741276"/>
    <lineage>
        <taxon>Eukaryota</taxon>
        <taxon>Fungi</taxon>
        <taxon>Dikarya</taxon>
        <taxon>Basidiomycota</taxon>
        <taxon>Pucciniomycotina</taxon>
        <taxon>Microbotryomycetes</taxon>
        <taxon>Sporidiobolales</taxon>
        <taxon>Sporidiobolaceae</taxon>
        <taxon>Rhodotorula</taxon>
    </lineage>
</organism>
<feature type="compositionally biased region" description="Low complexity" evidence="2">
    <location>
        <begin position="462"/>
        <end position="510"/>
    </location>
</feature>
<evidence type="ECO:0000313" key="5">
    <source>
        <dbReference type="EMBL" id="POY70541.1"/>
    </source>
</evidence>
<dbReference type="Proteomes" id="UP000237144">
    <property type="component" value="Unassembled WGS sequence"/>
</dbReference>
<dbReference type="Gene3D" id="3.40.50.1820">
    <property type="entry name" value="alpha/beta hydrolase"/>
    <property type="match status" value="1"/>
</dbReference>
<feature type="compositionally biased region" description="Acidic residues" evidence="2">
    <location>
        <begin position="425"/>
        <end position="434"/>
    </location>
</feature>
<sequence length="587" mass="63729">MASIAASAARTTPVHLVTVLHGLWGAPQHVNYIVESVTRQAAAATRTGKDRGHTPATKVVVLAPSTNAESFAHTYDGIDVCADRVLAEIDAECKRITTEDPSARIAKFSIVGYSLGGLIARFVLGLLDSRQPSFFDQVEPVHFATFASPAIGIPHYETFWSGTFRFLGSRLLSRTGNQLYERDRFLPERFTENGNTPEQDRCKTGLGRYLPRGKEKAEPLLKIMADPRYSFHQALLKFKHVDVFANTVNDRTVPFPTGAFEAHDPFALARAQAKKAADARGDDPDAVPDIREGGLEVHLVRSTPLVESYGPPEKPFVPSPEALAKNKKRRFRLRLPLLLRPTTYPFSRPVSLLVICFLPIALPLSVGFLITRFALQGRESRKRIATARKEKGEGREGMLMRVGVRIGEIAEQVGGDNPEYAADLETSETEEGSYESERDQGTGGDGNGNGNGEASERRVVGTRTPASAASTPRTSSAASSARSSSPLIPVSSASPAPSAGAPATTRGPAPTAATLAEARKLRTDPALSPSQLFQLEHLNAIPQLRKHYVYLPHARNAHGAIVRRDPAIAMHREGKKVVDAWVSGFEV</sequence>
<gene>
    <name evidence="5" type="ORF">BMF94_6455</name>
</gene>
<dbReference type="InterPro" id="IPR007751">
    <property type="entry name" value="DUF676_lipase-like"/>
</dbReference>
<accession>A0A2S5B1J2</accession>
<comment type="caution">
    <text evidence="5">The sequence shown here is derived from an EMBL/GenBank/DDBJ whole genome shotgun (WGS) entry which is preliminary data.</text>
</comment>
<evidence type="ECO:0000256" key="2">
    <source>
        <dbReference type="SAM" id="MobiDB-lite"/>
    </source>
</evidence>
<dbReference type="PANTHER" id="PTHR12482">
    <property type="entry name" value="LIPASE ROG1-RELATED-RELATED"/>
    <property type="match status" value="1"/>
</dbReference>
<keyword evidence="3" id="KW-1133">Transmembrane helix</keyword>
<dbReference type="InterPro" id="IPR044294">
    <property type="entry name" value="Lipase-like"/>
</dbReference>
<dbReference type="AlphaFoldDB" id="A0A2S5B1J2"/>